<reference evidence="3" key="1">
    <citation type="submission" date="2020-10" db="EMBL/GenBank/DDBJ databases">
        <title>Sequencing the genomes of 1000 actinobacteria strains.</title>
        <authorList>
            <person name="Klenk H.-P."/>
        </authorList>
    </citation>
    <scope>NUCLEOTIDE SEQUENCE</scope>
    <source>
        <strain evidence="3">DSM 46832</strain>
    </source>
</reference>
<gene>
    <name evidence="3" type="ORF">H4W31_004835</name>
</gene>
<name>A0A927QZL6_9ACTN</name>
<dbReference type="Proteomes" id="UP000649753">
    <property type="component" value="Unassembled WGS sequence"/>
</dbReference>
<sequence length="165" mass="17320">MDADFRDMMASFPTGVSVITAQHGGAAPWGMTCSALCSLSVNPSTLLVCLRTESPTLRAVLGSGGFAVNLLHGEAEGVASLFASGAPDRFERVLWRPTGHTRSPALVEAAHVVGDCTVERSYPAGDHVIVVGVVRAIEQFRAGSALLYGFRQYGQWAQTAPATTG</sequence>
<keyword evidence="4" id="KW-1185">Reference proteome</keyword>
<accession>A0A927QZL6</accession>
<dbReference type="InterPro" id="IPR002563">
    <property type="entry name" value="Flavin_Rdtase-like_dom"/>
</dbReference>
<dbReference type="SMART" id="SM00903">
    <property type="entry name" value="Flavin_Reduct"/>
    <property type="match status" value="1"/>
</dbReference>
<dbReference type="InterPro" id="IPR012349">
    <property type="entry name" value="Split_barrel_FMN-bd"/>
</dbReference>
<keyword evidence="1" id="KW-0560">Oxidoreductase</keyword>
<dbReference type="InterPro" id="IPR050268">
    <property type="entry name" value="NADH-dep_flavin_reductase"/>
</dbReference>
<dbReference type="Gene3D" id="2.30.110.10">
    <property type="entry name" value="Electron Transport, Fmn-binding Protein, Chain A"/>
    <property type="match status" value="1"/>
</dbReference>
<dbReference type="Pfam" id="PF01613">
    <property type="entry name" value="Flavin_Reduct"/>
    <property type="match status" value="1"/>
</dbReference>
<evidence type="ECO:0000259" key="2">
    <source>
        <dbReference type="SMART" id="SM00903"/>
    </source>
</evidence>
<dbReference type="GO" id="GO:0042602">
    <property type="term" value="F:riboflavin reductase (NADPH) activity"/>
    <property type="evidence" value="ECO:0007669"/>
    <property type="project" value="TreeGrafter"/>
</dbReference>
<dbReference type="RefSeq" id="WP_192768705.1">
    <property type="nucleotide sequence ID" value="NZ_JADBEB010000001.1"/>
</dbReference>
<feature type="domain" description="Flavin reductase like" evidence="2">
    <location>
        <begin position="9"/>
        <end position="155"/>
    </location>
</feature>
<protein>
    <submittedName>
        <fullName evidence="3">Flavin reductase (DIM6/NTAB) family NADH-FMN oxidoreductase RutF</fullName>
    </submittedName>
</protein>
<dbReference type="PANTHER" id="PTHR30466:SF1">
    <property type="entry name" value="FMN REDUCTASE (NADH) RUTF"/>
    <property type="match status" value="1"/>
</dbReference>
<organism evidence="3 4">
    <name type="scientific">Plantactinospora soyae</name>
    <dbReference type="NCBI Taxonomy" id="1544732"/>
    <lineage>
        <taxon>Bacteria</taxon>
        <taxon>Bacillati</taxon>
        <taxon>Actinomycetota</taxon>
        <taxon>Actinomycetes</taxon>
        <taxon>Micromonosporales</taxon>
        <taxon>Micromonosporaceae</taxon>
        <taxon>Plantactinospora</taxon>
    </lineage>
</organism>
<comment type="caution">
    <text evidence="3">The sequence shown here is derived from an EMBL/GenBank/DDBJ whole genome shotgun (WGS) entry which is preliminary data.</text>
</comment>
<dbReference type="AlphaFoldDB" id="A0A927QZL6"/>
<dbReference type="SUPFAM" id="SSF50475">
    <property type="entry name" value="FMN-binding split barrel"/>
    <property type="match status" value="1"/>
</dbReference>
<evidence type="ECO:0000313" key="4">
    <source>
        <dbReference type="Proteomes" id="UP000649753"/>
    </source>
</evidence>
<evidence type="ECO:0000256" key="1">
    <source>
        <dbReference type="ARBA" id="ARBA00023002"/>
    </source>
</evidence>
<dbReference type="GO" id="GO:0010181">
    <property type="term" value="F:FMN binding"/>
    <property type="evidence" value="ECO:0007669"/>
    <property type="project" value="InterPro"/>
</dbReference>
<proteinExistence type="predicted"/>
<dbReference type="EMBL" id="JADBEB010000001">
    <property type="protein sequence ID" value="MBE1489197.1"/>
    <property type="molecule type" value="Genomic_DNA"/>
</dbReference>
<dbReference type="PANTHER" id="PTHR30466">
    <property type="entry name" value="FLAVIN REDUCTASE"/>
    <property type="match status" value="1"/>
</dbReference>
<evidence type="ECO:0000313" key="3">
    <source>
        <dbReference type="EMBL" id="MBE1489197.1"/>
    </source>
</evidence>